<dbReference type="NCBIfam" id="NF001159">
    <property type="entry name" value="PRK00150.1-3"/>
    <property type="match status" value="1"/>
</dbReference>
<proteinExistence type="inferred from homology"/>
<evidence type="ECO:0000256" key="4">
    <source>
        <dbReference type="ARBA" id="ARBA00022917"/>
    </source>
</evidence>
<evidence type="ECO:0000313" key="7">
    <source>
        <dbReference type="EMBL" id="MCS4558280.1"/>
    </source>
</evidence>
<comment type="function">
    <text evidence="6">Removes the formyl group from the N-terminal Met of newly synthesized proteins. Requires at least a dipeptide for an efficient rate of reaction. N-terminal L-methionine is a prerequisite for activity but the enzyme has broad specificity at other positions.</text>
</comment>
<evidence type="ECO:0000256" key="5">
    <source>
        <dbReference type="ARBA" id="ARBA00023004"/>
    </source>
</evidence>
<reference evidence="8" key="2">
    <citation type="submission" date="2023-07" db="EMBL/GenBank/DDBJ databases">
        <title>Shewanella mangrovi sp. nov., an acetaldehyde- degrading bacterium isolated from mangrove sediment.</title>
        <authorList>
            <person name="Liu Y."/>
        </authorList>
    </citation>
    <scope>NUCLEOTIDE SEQUENCE [LARGE SCALE GENOMIC DNA]</scope>
    <source>
        <strain evidence="8">C32</strain>
    </source>
</reference>
<evidence type="ECO:0000256" key="6">
    <source>
        <dbReference type="HAMAP-Rule" id="MF_00163"/>
    </source>
</evidence>
<dbReference type="EMBL" id="JAKOGG010000018">
    <property type="protein sequence ID" value="MCS4558280.1"/>
    <property type="molecule type" value="Genomic_DNA"/>
</dbReference>
<feature type="binding site" evidence="6">
    <location>
        <position position="139"/>
    </location>
    <ligand>
        <name>Fe cation</name>
        <dbReference type="ChEBI" id="CHEBI:24875"/>
    </ligand>
</feature>
<feature type="binding site" evidence="6">
    <location>
        <position position="143"/>
    </location>
    <ligand>
        <name>Fe cation</name>
        <dbReference type="ChEBI" id="CHEBI:24875"/>
    </ligand>
</feature>
<comment type="catalytic activity">
    <reaction evidence="6">
        <text>N-terminal N-formyl-L-methionyl-[peptide] + H2O = N-terminal L-methionyl-[peptide] + formate</text>
        <dbReference type="Rhea" id="RHEA:24420"/>
        <dbReference type="Rhea" id="RHEA-COMP:10639"/>
        <dbReference type="Rhea" id="RHEA-COMP:10640"/>
        <dbReference type="ChEBI" id="CHEBI:15377"/>
        <dbReference type="ChEBI" id="CHEBI:15740"/>
        <dbReference type="ChEBI" id="CHEBI:49298"/>
        <dbReference type="ChEBI" id="CHEBI:64731"/>
        <dbReference type="EC" id="3.5.1.88"/>
    </reaction>
</comment>
<evidence type="ECO:0000256" key="1">
    <source>
        <dbReference type="ARBA" id="ARBA00010759"/>
    </source>
</evidence>
<gene>
    <name evidence="6 7" type="primary">def</name>
    <name evidence="7" type="ORF">L9G74_17710</name>
</gene>
<sequence length="156" mass="17502">MLPIATYGEAVLRQVAAPVTVFDSELHQLAEQMLHTMQQANGVGIAAPQVHRSLQLFIMASNPNPRYPTAPIMAPQVVINPQILQASEQMVAGEEGCLSIPQQRCQVMRHQAIEVKYQDLSGEWCQEWLEGFIARIFQHEFDHLQGITLKERATEA</sequence>
<reference evidence="7 8" key="1">
    <citation type="submission" date="2022-02" db="EMBL/GenBank/DDBJ databases">
        <authorList>
            <person name="Zhuang L."/>
        </authorList>
    </citation>
    <scope>NUCLEOTIDE SEQUENCE [LARGE SCALE GENOMIC DNA]</scope>
    <source>
        <strain evidence="7 8">C32</strain>
    </source>
</reference>
<keyword evidence="5 6" id="KW-0408">Iron</keyword>
<dbReference type="PANTHER" id="PTHR10458:SF21">
    <property type="entry name" value="PEPTIDE DEFORMYLASE"/>
    <property type="match status" value="1"/>
</dbReference>
<feature type="binding site" evidence="6">
    <location>
        <position position="97"/>
    </location>
    <ligand>
        <name>Fe cation</name>
        <dbReference type="ChEBI" id="CHEBI:24875"/>
    </ligand>
</feature>
<dbReference type="InterPro" id="IPR036821">
    <property type="entry name" value="Peptide_deformylase_sf"/>
</dbReference>
<dbReference type="NCBIfam" id="TIGR00079">
    <property type="entry name" value="pept_deformyl"/>
    <property type="match status" value="1"/>
</dbReference>
<evidence type="ECO:0000256" key="2">
    <source>
        <dbReference type="ARBA" id="ARBA00022723"/>
    </source>
</evidence>
<accession>A0ABT2FPL7</accession>
<evidence type="ECO:0000313" key="8">
    <source>
        <dbReference type="Proteomes" id="UP001201549"/>
    </source>
</evidence>
<feature type="active site" evidence="6">
    <location>
        <position position="140"/>
    </location>
</feature>
<evidence type="ECO:0000256" key="3">
    <source>
        <dbReference type="ARBA" id="ARBA00022801"/>
    </source>
</evidence>
<comment type="similarity">
    <text evidence="1 6">Belongs to the polypeptide deformylase family.</text>
</comment>
<dbReference type="PANTHER" id="PTHR10458">
    <property type="entry name" value="PEPTIDE DEFORMYLASE"/>
    <property type="match status" value="1"/>
</dbReference>
<protein>
    <recommendedName>
        <fullName evidence="6">Peptide deformylase</fullName>
        <shortName evidence="6">PDF</shortName>
        <ecNumber evidence="6">3.5.1.88</ecNumber>
    </recommendedName>
    <alternativeName>
        <fullName evidence="6">Polypeptide deformylase</fullName>
    </alternativeName>
</protein>
<dbReference type="PRINTS" id="PR01576">
    <property type="entry name" value="PDEFORMYLASE"/>
</dbReference>
<dbReference type="SUPFAM" id="SSF56420">
    <property type="entry name" value="Peptide deformylase"/>
    <property type="match status" value="1"/>
</dbReference>
<keyword evidence="4 6" id="KW-0648">Protein biosynthesis</keyword>
<keyword evidence="8" id="KW-1185">Reference proteome</keyword>
<dbReference type="Gene3D" id="3.90.45.10">
    <property type="entry name" value="Peptide deformylase"/>
    <property type="match status" value="1"/>
</dbReference>
<dbReference type="GO" id="GO:0042586">
    <property type="term" value="F:peptide deformylase activity"/>
    <property type="evidence" value="ECO:0007669"/>
    <property type="project" value="UniProtKB-EC"/>
</dbReference>
<name>A0ABT2FPL7_9GAMM</name>
<dbReference type="CDD" id="cd00487">
    <property type="entry name" value="Pep_deformylase"/>
    <property type="match status" value="1"/>
</dbReference>
<comment type="caution">
    <text evidence="7">The sequence shown here is derived from an EMBL/GenBank/DDBJ whole genome shotgun (WGS) entry which is preliminary data.</text>
</comment>
<dbReference type="InterPro" id="IPR023635">
    <property type="entry name" value="Peptide_deformylase"/>
</dbReference>
<dbReference type="HAMAP" id="MF_00163">
    <property type="entry name" value="Pep_deformylase"/>
    <property type="match status" value="1"/>
</dbReference>
<organism evidence="7 8">
    <name type="scientific">Shewanella electrica</name>
    <dbReference type="NCBI Taxonomy" id="515560"/>
    <lineage>
        <taxon>Bacteria</taxon>
        <taxon>Pseudomonadati</taxon>
        <taxon>Pseudomonadota</taxon>
        <taxon>Gammaproteobacteria</taxon>
        <taxon>Alteromonadales</taxon>
        <taxon>Shewanellaceae</taxon>
        <taxon>Shewanella</taxon>
    </lineage>
</organism>
<keyword evidence="3 6" id="KW-0378">Hydrolase</keyword>
<keyword evidence="2 6" id="KW-0479">Metal-binding</keyword>
<dbReference type="Pfam" id="PF01327">
    <property type="entry name" value="Pep_deformylase"/>
    <property type="match status" value="1"/>
</dbReference>
<dbReference type="PIRSF" id="PIRSF004749">
    <property type="entry name" value="Pep_def"/>
    <property type="match status" value="1"/>
</dbReference>
<dbReference type="Proteomes" id="UP001201549">
    <property type="component" value="Unassembled WGS sequence"/>
</dbReference>
<dbReference type="RefSeq" id="WP_238898096.1">
    <property type="nucleotide sequence ID" value="NZ_JAKOGG010000018.1"/>
</dbReference>
<dbReference type="EC" id="3.5.1.88" evidence="6"/>
<comment type="cofactor">
    <cofactor evidence="6">
        <name>Fe(2+)</name>
        <dbReference type="ChEBI" id="CHEBI:29033"/>
    </cofactor>
    <text evidence="6">Binds 1 Fe(2+) ion.</text>
</comment>